<organism evidence="1 2">
    <name type="scientific">Actinomadura meyerae</name>
    <dbReference type="NCBI Taxonomy" id="240840"/>
    <lineage>
        <taxon>Bacteria</taxon>
        <taxon>Bacillati</taxon>
        <taxon>Actinomycetota</taxon>
        <taxon>Actinomycetes</taxon>
        <taxon>Streptosporangiales</taxon>
        <taxon>Thermomonosporaceae</taxon>
        <taxon>Actinomadura</taxon>
    </lineage>
</organism>
<dbReference type="Proteomes" id="UP000198318">
    <property type="component" value="Unassembled WGS sequence"/>
</dbReference>
<reference evidence="1 2" key="1">
    <citation type="submission" date="2017-06" db="EMBL/GenBank/DDBJ databases">
        <authorList>
            <person name="Kim H.J."/>
            <person name="Triplett B.A."/>
        </authorList>
    </citation>
    <scope>NUCLEOTIDE SEQUENCE [LARGE SCALE GENOMIC DNA]</scope>
    <source>
        <strain evidence="1 2">DSM 44715</strain>
    </source>
</reference>
<proteinExistence type="predicted"/>
<dbReference type="Gene3D" id="1.10.1660.10">
    <property type="match status" value="1"/>
</dbReference>
<name>A0A239LSU4_9ACTN</name>
<protein>
    <submittedName>
        <fullName evidence="1">MerR HTH family regulatory protein</fullName>
    </submittedName>
</protein>
<evidence type="ECO:0000313" key="2">
    <source>
        <dbReference type="Proteomes" id="UP000198318"/>
    </source>
</evidence>
<sequence>MEHLLPGTVYAIVPTRPREMDLDAFADAAGVHPELVRRLVRLGLLEPHRDRSGRLWFPPAQVAAYARLERLRTGLCLNYAALGLVVELLDRIAELERELRARHHTGGRTWIPTA</sequence>
<dbReference type="AlphaFoldDB" id="A0A239LSU4"/>
<keyword evidence="2" id="KW-1185">Reference proteome</keyword>
<dbReference type="OrthoDB" id="5526358at2"/>
<accession>A0A239LSU4</accession>
<dbReference type="EMBL" id="FZOR01000024">
    <property type="protein sequence ID" value="SNT33511.1"/>
    <property type="molecule type" value="Genomic_DNA"/>
</dbReference>
<dbReference type="Pfam" id="PF13591">
    <property type="entry name" value="MerR_2"/>
    <property type="match status" value="1"/>
</dbReference>
<evidence type="ECO:0000313" key="1">
    <source>
        <dbReference type="EMBL" id="SNT33511.1"/>
    </source>
</evidence>
<gene>
    <name evidence="1" type="ORF">SAMN05443665_102410</name>
</gene>
<dbReference type="RefSeq" id="WP_089328225.1">
    <property type="nucleotide sequence ID" value="NZ_FZOR01000024.1"/>
</dbReference>